<dbReference type="AlphaFoldDB" id="A0A0L0DL64"/>
<comment type="catalytic activity">
    <reaction evidence="15">
        <text>(2E)-dodecenoyl-CoA + NADPH + H(+) = dodecanoyl-CoA + NADP(+)</text>
        <dbReference type="Rhea" id="RHEA:44964"/>
        <dbReference type="ChEBI" id="CHEBI:15378"/>
        <dbReference type="ChEBI" id="CHEBI:57330"/>
        <dbReference type="ChEBI" id="CHEBI:57375"/>
        <dbReference type="ChEBI" id="CHEBI:57783"/>
        <dbReference type="ChEBI" id="CHEBI:58349"/>
    </reaction>
    <physiologicalReaction direction="left-to-right" evidence="15">
        <dbReference type="Rhea" id="RHEA:44965"/>
    </physiologicalReaction>
</comment>
<proteinExistence type="predicted"/>
<comment type="catalytic activity">
    <reaction evidence="20">
        <text>(2E)-octenoyl-CoA + NADPH + H(+) = octanoyl-CoA + NADP(+)</text>
        <dbReference type="Rhea" id="RHEA:44952"/>
        <dbReference type="ChEBI" id="CHEBI:15378"/>
        <dbReference type="ChEBI" id="CHEBI:57386"/>
        <dbReference type="ChEBI" id="CHEBI:57783"/>
        <dbReference type="ChEBI" id="CHEBI:58349"/>
        <dbReference type="ChEBI" id="CHEBI:62242"/>
    </reaction>
    <physiologicalReaction direction="left-to-right" evidence="20">
        <dbReference type="Rhea" id="RHEA:44953"/>
    </physiologicalReaction>
</comment>
<keyword evidence="5" id="KW-0276">Fatty acid metabolism</keyword>
<evidence type="ECO:0000256" key="13">
    <source>
        <dbReference type="ARBA" id="ARBA00038849"/>
    </source>
</evidence>
<keyword evidence="9" id="KW-0576">Peroxisome</keyword>
<dbReference type="PANTHER" id="PTHR24317">
    <property type="entry name" value="PEROXISOMAL TRANS-2-ENOYL-COA REDUCTASE"/>
    <property type="match status" value="1"/>
</dbReference>
<dbReference type="Proteomes" id="UP000054408">
    <property type="component" value="Unassembled WGS sequence"/>
</dbReference>
<dbReference type="OrthoDB" id="1393670at2759"/>
<feature type="domain" description="Ketoreductase" evidence="21">
    <location>
        <begin position="17"/>
        <end position="172"/>
    </location>
</feature>
<comment type="subcellular location">
    <subcellularLocation>
        <location evidence="1">Peroxisome</location>
    </subcellularLocation>
</comment>
<keyword evidence="8" id="KW-0443">Lipid metabolism</keyword>
<dbReference type="EC" id="1.3.1.38" evidence="13"/>
<keyword evidence="4" id="KW-0597">Phosphoprotein</keyword>
<dbReference type="InterPro" id="IPR036291">
    <property type="entry name" value="NAD(P)-bd_dom_sf"/>
</dbReference>
<evidence type="ECO:0000256" key="4">
    <source>
        <dbReference type="ARBA" id="ARBA00022553"/>
    </source>
</evidence>
<evidence type="ECO:0000256" key="17">
    <source>
        <dbReference type="ARBA" id="ARBA00049108"/>
    </source>
</evidence>
<comment type="catalytic activity">
    <reaction evidence="16">
        <text>(2E)-tetradecenoyl-CoA + NADPH + H(+) = tetradecanoyl-CoA + NADP(+)</text>
        <dbReference type="Rhea" id="RHEA:44968"/>
        <dbReference type="ChEBI" id="CHEBI:15378"/>
        <dbReference type="ChEBI" id="CHEBI:57385"/>
        <dbReference type="ChEBI" id="CHEBI:57783"/>
        <dbReference type="ChEBI" id="CHEBI:58349"/>
        <dbReference type="ChEBI" id="CHEBI:61405"/>
    </reaction>
    <physiologicalReaction direction="left-to-right" evidence="16">
        <dbReference type="Rhea" id="RHEA:44969"/>
    </physiologicalReaction>
</comment>
<dbReference type="InterPro" id="IPR052388">
    <property type="entry name" value="Peroxisomal_t2-enoyl-CoA_red"/>
</dbReference>
<comment type="function">
    <text evidence="11">Participates in chain elongation of fatty acids. Catalyzes the reduction of trans-2-enoyl-CoAs of varying chain lengths from 6:1 to 16:1, having maximum activity with 10:1 CoA. Has no 2,4-dienoyl-CoA reductase activity.</text>
</comment>
<keyword evidence="3" id="KW-0444">Lipid biosynthesis</keyword>
<evidence type="ECO:0000256" key="10">
    <source>
        <dbReference type="ARBA" id="ARBA00023160"/>
    </source>
</evidence>
<accession>A0A0L0DL64</accession>
<dbReference type="PANTHER" id="PTHR24317:SF7">
    <property type="entry name" value="PEROXISOMAL TRANS-2-ENOYL-COA REDUCTASE"/>
    <property type="match status" value="1"/>
</dbReference>
<keyword evidence="10" id="KW-0275">Fatty acid biosynthesis</keyword>
<keyword evidence="7" id="KW-0560">Oxidoreductase</keyword>
<evidence type="ECO:0000256" key="6">
    <source>
        <dbReference type="ARBA" id="ARBA00022857"/>
    </source>
</evidence>
<evidence type="ECO:0000256" key="8">
    <source>
        <dbReference type="ARBA" id="ARBA00023098"/>
    </source>
</evidence>
<evidence type="ECO:0000313" key="22">
    <source>
        <dbReference type="EMBL" id="KNC53059.1"/>
    </source>
</evidence>
<dbReference type="GO" id="GO:0019166">
    <property type="term" value="F:trans-2-enoyl-CoA reductase (NADPH) activity"/>
    <property type="evidence" value="ECO:0007669"/>
    <property type="project" value="UniProtKB-EC"/>
</dbReference>
<sequence length="311" mass="31658">MVGRGSSVYANDVLGGEVVLVTGGGSGIGLATAWAAVAGGAAGVAIAGRKGHRLEAAAEVLVERGEAEGYDCRILPVVMDIRHLASVESGIATVIDVFGRIDVVVNNAGGQYVSPAEDISPKGWRAVVDTNLTGTWNVLVGVFAALDAAAPDKAALRGLRCVNVVADMWAGMPHMAHSGAARAGVVNLTHTLAVEWARYGIRINAVAPGIIVSSGLDSYPAPVRAALPSIAAACPTGRGGTESEVAAAIIFLASSGASYVNGAVLRVDGGSSLRKGIELSSFFPPHPAIPPYHSAPFLADKYGAFIQASRL</sequence>
<evidence type="ECO:0000256" key="12">
    <source>
        <dbReference type="ARBA" id="ARBA00038622"/>
    </source>
</evidence>
<dbReference type="OMA" id="IIRRHDA"/>
<dbReference type="eggNOG" id="KOG0725">
    <property type="taxonomic scope" value="Eukaryota"/>
</dbReference>
<protein>
    <recommendedName>
        <fullName evidence="14">Peroxisomal trans-2-enoyl-CoA reductase</fullName>
        <ecNumber evidence="13">1.3.1.38</ecNumber>
    </recommendedName>
</protein>
<comment type="subunit">
    <text evidence="12">Interacts with PEX5, probably required to target it into peroxisomes.</text>
</comment>
<evidence type="ECO:0000256" key="3">
    <source>
        <dbReference type="ARBA" id="ARBA00022516"/>
    </source>
</evidence>
<dbReference type="GO" id="GO:0006633">
    <property type="term" value="P:fatty acid biosynthetic process"/>
    <property type="evidence" value="ECO:0007669"/>
    <property type="project" value="UniProtKB-KW"/>
</dbReference>
<evidence type="ECO:0000256" key="15">
    <source>
        <dbReference type="ARBA" id="ARBA00047570"/>
    </source>
</evidence>
<dbReference type="InterPro" id="IPR002347">
    <property type="entry name" value="SDR_fam"/>
</dbReference>
<evidence type="ECO:0000256" key="2">
    <source>
        <dbReference type="ARBA" id="ARBA00005189"/>
    </source>
</evidence>
<evidence type="ECO:0000256" key="1">
    <source>
        <dbReference type="ARBA" id="ARBA00004275"/>
    </source>
</evidence>
<comment type="pathway">
    <text evidence="2">Lipid metabolism.</text>
</comment>
<evidence type="ECO:0000256" key="19">
    <source>
        <dbReference type="ARBA" id="ARBA00049386"/>
    </source>
</evidence>
<dbReference type="InterPro" id="IPR057326">
    <property type="entry name" value="KR_dom"/>
</dbReference>
<comment type="catalytic activity">
    <reaction evidence="18">
        <text>a (2E)-enoyl-CoA + NADPH + H(+) = a 2,3-saturated acyl-CoA + NADP(+)</text>
        <dbReference type="Rhea" id="RHEA:33763"/>
        <dbReference type="ChEBI" id="CHEBI:15378"/>
        <dbReference type="ChEBI" id="CHEBI:57783"/>
        <dbReference type="ChEBI" id="CHEBI:58349"/>
        <dbReference type="ChEBI" id="CHEBI:58856"/>
        <dbReference type="ChEBI" id="CHEBI:65111"/>
        <dbReference type="EC" id="1.3.1.38"/>
    </reaction>
    <physiologicalReaction direction="left-to-right" evidence="18">
        <dbReference type="Rhea" id="RHEA:33764"/>
    </physiologicalReaction>
</comment>
<dbReference type="SUPFAM" id="SSF51735">
    <property type="entry name" value="NAD(P)-binding Rossmann-fold domains"/>
    <property type="match status" value="1"/>
</dbReference>
<comment type="catalytic activity">
    <reaction evidence="19">
        <text>(2E)-decenoyl-CoA + NADPH + H(+) = decanoyl-CoA + NADP(+)</text>
        <dbReference type="Rhea" id="RHEA:44960"/>
        <dbReference type="ChEBI" id="CHEBI:15378"/>
        <dbReference type="ChEBI" id="CHEBI:57783"/>
        <dbReference type="ChEBI" id="CHEBI:58349"/>
        <dbReference type="ChEBI" id="CHEBI:61406"/>
        <dbReference type="ChEBI" id="CHEBI:61430"/>
    </reaction>
    <physiologicalReaction direction="left-to-right" evidence="19">
        <dbReference type="Rhea" id="RHEA:44961"/>
    </physiologicalReaction>
</comment>
<evidence type="ECO:0000256" key="20">
    <source>
        <dbReference type="ARBA" id="ARBA00049559"/>
    </source>
</evidence>
<evidence type="ECO:0000256" key="5">
    <source>
        <dbReference type="ARBA" id="ARBA00022832"/>
    </source>
</evidence>
<evidence type="ECO:0000256" key="7">
    <source>
        <dbReference type="ARBA" id="ARBA00023002"/>
    </source>
</evidence>
<evidence type="ECO:0000259" key="21">
    <source>
        <dbReference type="SMART" id="SM00822"/>
    </source>
</evidence>
<keyword evidence="6" id="KW-0521">NADP</keyword>
<dbReference type="PRINTS" id="PR00081">
    <property type="entry name" value="GDHRDH"/>
</dbReference>
<dbReference type="Pfam" id="PF13561">
    <property type="entry name" value="adh_short_C2"/>
    <property type="match status" value="1"/>
</dbReference>
<dbReference type="EMBL" id="GL349478">
    <property type="protein sequence ID" value="KNC53059.1"/>
    <property type="molecule type" value="Genomic_DNA"/>
</dbReference>
<dbReference type="RefSeq" id="XP_013754735.1">
    <property type="nucleotide sequence ID" value="XM_013899281.1"/>
</dbReference>
<dbReference type="GeneID" id="25567836"/>
<dbReference type="SMART" id="SM00822">
    <property type="entry name" value="PKS_KR"/>
    <property type="match status" value="1"/>
</dbReference>
<organism evidence="22 23">
    <name type="scientific">Thecamonas trahens ATCC 50062</name>
    <dbReference type="NCBI Taxonomy" id="461836"/>
    <lineage>
        <taxon>Eukaryota</taxon>
        <taxon>Apusozoa</taxon>
        <taxon>Apusomonadida</taxon>
        <taxon>Apusomonadidae</taxon>
        <taxon>Thecamonas</taxon>
    </lineage>
</organism>
<dbReference type="GO" id="GO:0005777">
    <property type="term" value="C:peroxisome"/>
    <property type="evidence" value="ECO:0007669"/>
    <property type="project" value="UniProtKB-SubCell"/>
</dbReference>
<comment type="catalytic activity">
    <reaction evidence="17">
        <text>(2E)-hexenoyl-CoA + NADPH + H(+) = hexanoyl-CoA + NADP(+)</text>
        <dbReference type="Rhea" id="RHEA:44956"/>
        <dbReference type="ChEBI" id="CHEBI:15378"/>
        <dbReference type="ChEBI" id="CHEBI:57783"/>
        <dbReference type="ChEBI" id="CHEBI:58349"/>
        <dbReference type="ChEBI" id="CHEBI:62077"/>
        <dbReference type="ChEBI" id="CHEBI:62620"/>
    </reaction>
    <physiologicalReaction direction="left-to-right" evidence="17">
        <dbReference type="Rhea" id="RHEA:44957"/>
    </physiologicalReaction>
</comment>
<keyword evidence="23" id="KW-1185">Reference proteome</keyword>
<gene>
    <name evidence="22" type="ORF">AMSG_09353</name>
</gene>
<reference evidence="22 23" key="1">
    <citation type="submission" date="2010-05" db="EMBL/GenBank/DDBJ databases">
        <title>The Genome Sequence of Thecamonas trahens ATCC 50062.</title>
        <authorList>
            <consortium name="The Broad Institute Genome Sequencing Platform"/>
            <person name="Russ C."/>
            <person name="Cuomo C."/>
            <person name="Shea T."/>
            <person name="Young S.K."/>
            <person name="Zeng Q."/>
            <person name="Koehrsen M."/>
            <person name="Haas B."/>
            <person name="Borodovsky M."/>
            <person name="Guigo R."/>
            <person name="Alvarado L."/>
            <person name="Berlin A."/>
            <person name="Bochicchio J."/>
            <person name="Borenstein D."/>
            <person name="Chapman S."/>
            <person name="Chen Z."/>
            <person name="Freedman E."/>
            <person name="Gellesch M."/>
            <person name="Goldberg J."/>
            <person name="Griggs A."/>
            <person name="Gujja S."/>
            <person name="Heilman E."/>
            <person name="Heiman D."/>
            <person name="Hepburn T."/>
            <person name="Howarth C."/>
            <person name="Jen D."/>
            <person name="Larson L."/>
            <person name="Mehta T."/>
            <person name="Park D."/>
            <person name="Pearson M."/>
            <person name="Roberts A."/>
            <person name="Saif S."/>
            <person name="Shenoy N."/>
            <person name="Sisk P."/>
            <person name="Stolte C."/>
            <person name="Sykes S."/>
            <person name="Thomson T."/>
            <person name="Walk T."/>
            <person name="White J."/>
            <person name="Yandava C."/>
            <person name="Burger G."/>
            <person name="Gray M.W."/>
            <person name="Holland P.W.H."/>
            <person name="King N."/>
            <person name="Lang F.B.F."/>
            <person name="Roger A.J."/>
            <person name="Ruiz-Trillo I."/>
            <person name="Lander E."/>
            <person name="Nusbaum C."/>
        </authorList>
    </citation>
    <scope>NUCLEOTIDE SEQUENCE [LARGE SCALE GENOMIC DNA]</scope>
    <source>
        <strain evidence="22 23">ATCC 50062</strain>
    </source>
</reference>
<evidence type="ECO:0000313" key="23">
    <source>
        <dbReference type="Proteomes" id="UP000054408"/>
    </source>
</evidence>
<name>A0A0L0DL64_THETB</name>
<evidence type="ECO:0000256" key="14">
    <source>
        <dbReference type="ARBA" id="ARBA00041063"/>
    </source>
</evidence>
<evidence type="ECO:0000256" key="9">
    <source>
        <dbReference type="ARBA" id="ARBA00023140"/>
    </source>
</evidence>
<evidence type="ECO:0000256" key="11">
    <source>
        <dbReference type="ARBA" id="ARBA00037124"/>
    </source>
</evidence>
<evidence type="ECO:0000256" key="16">
    <source>
        <dbReference type="ARBA" id="ARBA00048686"/>
    </source>
</evidence>
<dbReference type="Gene3D" id="3.40.50.720">
    <property type="entry name" value="NAD(P)-binding Rossmann-like Domain"/>
    <property type="match status" value="1"/>
</dbReference>
<evidence type="ECO:0000256" key="18">
    <source>
        <dbReference type="ARBA" id="ARBA00049251"/>
    </source>
</evidence>
<dbReference type="STRING" id="461836.A0A0L0DL64"/>